<gene>
    <name evidence="2" type="ORF">SOIL9_33030</name>
</gene>
<dbReference type="PROSITE" id="PS51318">
    <property type="entry name" value="TAT"/>
    <property type="match status" value="1"/>
</dbReference>
<dbReference type="InterPro" id="IPR010869">
    <property type="entry name" value="DUF1501"/>
</dbReference>
<dbReference type="EMBL" id="LR593886">
    <property type="protein sequence ID" value="VTR94411.1"/>
    <property type="molecule type" value="Genomic_DNA"/>
</dbReference>
<evidence type="ECO:0000256" key="1">
    <source>
        <dbReference type="SAM" id="MobiDB-lite"/>
    </source>
</evidence>
<dbReference type="InterPro" id="IPR006311">
    <property type="entry name" value="TAT_signal"/>
</dbReference>
<dbReference type="KEGG" id="gms:SOIL9_33030"/>
<evidence type="ECO:0008006" key="4">
    <source>
        <dbReference type="Google" id="ProtNLM"/>
    </source>
</evidence>
<sequence length="441" mass="47595">MNGDARFTRRRVLELSALGIGLNVLPRATAATPTVTVVPKRTIRSCILVFFYGGPSHLETFDPKPNAPAEVRGEYRTIATAVPGVRVGEHLPRMARVLDRVALVRGVHHPMRNHNSAAAETLTGRTPAGGDQELLSDDPRGIPTLGSAVSFALETRANSLPYVALPYTIYNVVQLPGQTPGLLGGAFDRFQVTGDPNAPDFRIAAFENTTELGDRAALLRGLDRSALPGPVAQAAISRDRAVRLLANPEVRRLFDIHKEPHRVRDRYGRHLLGQSLLLARRLVEGGVNFVTAFDGQYNGQDVNWDSHEKLFSRHRQLIPPADQALSALIEDLGVRGLLDSTLVLALGEFGRTPKINGSAGRDHWPDCYTALLAGGGVMGGAVFGSSDKIGAYPATDPVTSADLAATVFWRFGIDAATEVRDQTARPFRLSEGDPVRAVFGS</sequence>
<evidence type="ECO:0000313" key="2">
    <source>
        <dbReference type="EMBL" id="VTR94411.1"/>
    </source>
</evidence>
<dbReference type="Proteomes" id="UP000464178">
    <property type="component" value="Chromosome"/>
</dbReference>
<dbReference type="PANTHER" id="PTHR43737:SF1">
    <property type="entry name" value="DUF1501 DOMAIN-CONTAINING PROTEIN"/>
    <property type="match status" value="1"/>
</dbReference>
<evidence type="ECO:0000313" key="3">
    <source>
        <dbReference type="Proteomes" id="UP000464178"/>
    </source>
</evidence>
<organism evidence="2 3">
    <name type="scientific">Gemmata massiliana</name>
    <dbReference type="NCBI Taxonomy" id="1210884"/>
    <lineage>
        <taxon>Bacteria</taxon>
        <taxon>Pseudomonadati</taxon>
        <taxon>Planctomycetota</taxon>
        <taxon>Planctomycetia</taxon>
        <taxon>Gemmatales</taxon>
        <taxon>Gemmataceae</taxon>
        <taxon>Gemmata</taxon>
    </lineage>
</organism>
<dbReference type="Pfam" id="PF07394">
    <property type="entry name" value="DUF1501"/>
    <property type="match status" value="1"/>
</dbReference>
<dbReference type="PANTHER" id="PTHR43737">
    <property type="entry name" value="BLL7424 PROTEIN"/>
    <property type="match status" value="1"/>
</dbReference>
<accession>A0A6P2CZJ6</accession>
<proteinExistence type="predicted"/>
<reference evidence="2 3" key="1">
    <citation type="submission" date="2019-05" db="EMBL/GenBank/DDBJ databases">
        <authorList>
            <consortium name="Science for Life Laboratories"/>
        </authorList>
    </citation>
    <scope>NUCLEOTIDE SEQUENCE [LARGE SCALE GENOMIC DNA]</scope>
    <source>
        <strain evidence="2">Soil9</strain>
    </source>
</reference>
<dbReference type="SUPFAM" id="SSF53649">
    <property type="entry name" value="Alkaline phosphatase-like"/>
    <property type="match status" value="1"/>
</dbReference>
<dbReference type="RefSeq" id="WP_162668949.1">
    <property type="nucleotide sequence ID" value="NZ_LR593886.1"/>
</dbReference>
<dbReference type="InterPro" id="IPR017850">
    <property type="entry name" value="Alkaline_phosphatase_core_sf"/>
</dbReference>
<name>A0A6P2CZJ6_9BACT</name>
<dbReference type="AlphaFoldDB" id="A0A6P2CZJ6"/>
<protein>
    <recommendedName>
        <fullName evidence="4">DUF1501 domain-containing protein</fullName>
    </recommendedName>
</protein>
<feature type="region of interest" description="Disordered" evidence="1">
    <location>
        <begin position="117"/>
        <end position="139"/>
    </location>
</feature>
<keyword evidence="3" id="KW-1185">Reference proteome</keyword>